<evidence type="ECO:0000313" key="2">
    <source>
        <dbReference type="Proteomes" id="UP000694552"/>
    </source>
</evidence>
<name>A0A8C8AJK0_9STRI</name>
<proteinExistence type="predicted"/>
<dbReference type="Proteomes" id="UP000694552">
    <property type="component" value="Unplaced"/>
</dbReference>
<organism evidence="1 2">
    <name type="scientific">Otus sunia</name>
    <name type="common">Oriental scops-owl</name>
    <dbReference type="NCBI Taxonomy" id="257818"/>
    <lineage>
        <taxon>Eukaryota</taxon>
        <taxon>Metazoa</taxon>
        <taxon>Chordata</taxon>
        <taxon>Craniata</taxon>
        <taxon>Vertebrata</taxon>
        <taxon>Euteleostomi</taxon>
        <taxon>Archelosauria</taxon>
        <taxon>Archosauria</taxon>
        <taxon>Dinosauria</taxon>
        <taxon>Saurischia</taxon>
        <taxon>Theropoda</taxon>
        <taxon>Coelurosauria</taxon>
        <taxon>Aves</taxon>
        <taxon>Neognathae</taxon>
        <taxon>Neoaves</taxon>
        <taxon>Telluraves</taxon>
        <taxon>Strigiformes</taxon>
        <taxon>Strigidae</taxon>
        <taxon>Otus</taxon>
    </lineage>
</organism>
<sequence>MPVKKKRKSSGSAAAAADDTGLKKCKLGRYRLAARRRPAGSGVW</sequence>
<reference evidence="1" key="1">
    <citation type="submission" date="2025-08" db="UniProtKB">
        <authorList>
            <consortium name="Ensembl"/>
        </authorList>
    </citation>
    <scope>IDENTIFICATION</scope>
</reference>
<dbReference type="Ensembl" id="ENSOSUT00000005376.1">
    <property type="protein sequence ID" value="ENSOSUP00000005187.1"/>
    <property type="gene ID" value="ENSOSUG00000003873.1"/>
</dbReference>
<accession>A0A8C8AJK0</accession>
<protein>
    <submittedName>
        <fullName evidence="1">Uncharacterized protein</fullName>
    </submittedName>
</protein>
<keyword evidence="2" id="KW-1185">Reference proteome</keyword>
<evidence type="ECO:0000313" key="1">
    <source>
        <dbReference type="Ensembl" id="ENSOSUP00000005187.1"/>
    </source>
</evidence>
<dbReference type="AlphaFoldDB" id="A0A8C8AJK0"/>
<reference evidence="1" key="2">
    <citation type="submission" date="2025-09" db="UniProtKB">
        <authorList>
            <consortium name="Ensembl"/>
        </authorList>
    </citation>
    <scope>IDENTIFICATION</scope>
</reference>